<name>A0A839TZR9_9BACL</name>
<keyword evidence="5" id="KW-0547">Nucleotide-binding</keyword>
<dbReference type="GO" id="GO:0016887">
    <property type="term" value="F:ATP hydrolysis activity"/>
    <property type="evidence" value="ECO:0007669"/>
    <property type="project" value="InterPro"/>
</dbReference>
<feature type="transmembrane region" description="Helical" evidence="10">
    <location>
        <begin position="106"/>
        <end position="133"/>
    </location>
</feature>
<accession>A0A839TZR9</accession>
<evidence type="ECO:0000313" key="13">
    <source>
        <dbReference type="EMBL" id="MBB3130719.1"/>
    </source>
</evidence>
<dbReference type="InterPro" id="IPR036640">
    <property type="entry name" value="ABC1_TM_sf"/>
</dbReference>
<keyword evidence="6 13" id="KW-0067">ATP-binding</keyword>
<keyword evidence="8 10" id="KW-0472">Membrane</keyword>
<dbReference type="CDD" id="cd03254">
    <property type="entry name" value="ABCC_Glucan_exporter_like"/>
    <property type="match status" value="1"/>
</dbReference>
<dbReference type="Gene3D" id="1.20.1560.10">
    <property type="entry name" value="ABC transporter type 1, transmembrane domain"/>
    <property type="match status" value="1"/>
</dbReference>
<dbReference type="CDD" id="cd18547">
    <property type="entry name" value="ABC_6TM_Tm288_like"/>
    <property type="match status" value="1"/>
</dbReference>
<evidence type="ECO:0000256" key="7">
    <source>
        <dbReference type="ARBA" id="ARBA00022989"/>
    </source>
</evidence>
<dbReference type="Proteomes" id="UP000517523">
    <property type="component" value="Unassembled WGS sequence"/>
</dbReference>
<dbReference type="PROSITE" id="PS50893">
    <property type="entry name" value="ABC_TRANSPORTER_2"/>
    <property type="match status" value="1"/>
</dbReference>
<dbReference type="GO" id="GO:0015421">
    <property type="term" value="F:ABC-type oligopeptide transporter activity"/>
    <property type="evidence" value="ECO:0007669"/>
    <property type="project" value="TreeGrafter"/>
</dbReference>
<evidence type="ECO:0000256" key="8">
    <source>
        <dbReference type="ARBA" id="ARBA00023136"/>
    </source>
</evidence>
<dbReference type="Gene3D" id="3.40.50.300">
    <property type="entry name" value="P-loop containing nucleotide triphosphate hydrolases"/>
    <property type="match status" value="1"/>
</dbReference>
<evidence type="ECO:0000256" key="3">
    <source>
        <dbReference type="ARBA" id="ARBA00022475"/>
    </source>
</evidence>
<evidence type="ECO:0000256" key="10">
    <source>
        <dbReference type="SAM" id="Phobius"/>
    </source>
</evidence>
<feature type="domain" description="ABC transporter" evidence="11">
    <location>
        <begin position="385"/>
        <end position="619"/>
    </location>
</feature>
<reference evidence="13 14" key="1">
    <citation type="submission" date="2020-08" db="EMBL/GenBank/DDBJ databases">
        <title>Genomic Encyclopedia of Type Strains, Phase III (KMG-III): the genomes of soil and plant-associated and newly described type strains.</title>
        <authorList>
            <person name="Whitman W."/>
        </authorList>
    </citation>
    <scope>NUCLEOTIDE SEQUENCE [LARGE SCALE GENOMIC DNA]</scope>
    <source>
        <strain evidence="13 14">CECT 5831</strain>
    </source>
</reference>
<keyword evidence="2" id="KW-0813">Transport</keyword>
<dbReference type="PANTHER" id="PTHR43394">
    <property type="entry name" value="ATP-DEPENDENT PERMEASE MDL1, MITOCHONDRIAL"/>
    <property type="match status" value="1"/>
</dbReference>
<dbReference type="EMBL" id="JACHXJ010000005">
    <property type="protein sequence ID" value="MBB3130719.1"/>
    <property type="molecule type" value="Genomic_DNA"/>
</dbReference>
<dbReference type="SUPFAM" id="SSF52540">
    <property type="entry name" value="P-loop containing nucleoside triphosphate hydrolases"/>
    <property type="match status" value="1"/>
</dbReference>
<keyword evidence="4 10" id="KW-0812">Transmembrane</keyword>
<evidence type="ECO:0000256" key="4">
    <source>
        <dbReference type="ARBA" id="ARBA00022692"/>
    </source>
</evidence>
<protein>
    <submittedName>
        <fullName evidence="13">ATP-binding cassette subfamily B protein</fullName>
    </submittedName>
</protein>
<dbReference type="SUPFAM" id="SSF90123">
    <property type="entry name" value="ABC transporter transmembrane region"/>
    <property type="match status" value="1"/>
</dbReference>
<dbReference type="RefSeq" id="WP_376771975.1">
    <property type="nucleotide sequence ID" value="NZ_JACHXJ010000005.1"/>
</dbReference>
<keyword evidence="7 10" id="KW-1133">Transmembrane helix</keyword>
<evidence type="ECO:0000313" key="14">
    <source>
        <dbReference type="Proteomes" id="UP000517523"/>
    </source>
</evidence>
<evidence type="ECO:0000256" key="6">
    <source>
        <dbReference type="ARBA" id="ARBA00022840"/>
    </source>
</evidence>
<comment type="subcellular location">
    <subcellularLocation>
        <location evidence="1">Cell membrane</location>
        <topology evidence="1">Multi-pass membrane protein</topology>
    </subcellularLocation>
</comment>
<dbReference type="GO" id="GO:0005886">
    <property type="term" value="C:plasma membrane"/>
    <property type="evidence" value="ECO:0007669"/>
    <property type="project" value="UniProtKB-SubCell"/>
</dbReference>
<dbReference type="InterPro" id="IPR003439">
    <property type="entry name" value="ABC_transporter-like_ATP-bd"/>
</dbReference>
<evidence type="ECO:0000256" key="5">
    <source>
        <dbReference type="ARBA" id="ARBA00022741"/>
    </source>
</evidence>
<evidence type="ECO:0000256" key="1">
    <source>
        <dbReference type="ARBA" id="ARBA00004651"/>
    </source>
</evidence>
<dbReference type="SMART" id="SM00382">
    <property type="entry name" value="AAA"/>
    <property type="match status" value="1"/>
</dbReference>
<evidence type="ECO:0000259" key="12">
    <source>
        <dbReference type="PROSITE" id="PS50929"/>
    </source>
</evidence>
<dbReference type="InterPro" id="IPR011527">
    <property type="entry name" value="ABC1_TM_dom"/>
</dbReference>
<feature type="compositionally biased region" description="Low complexity" evidence="9">
    <location>
        <begin position="1"/>
        <end position="11"/>
    </location>
</feature>
<sequence length="629" mass="69157">MPQNEAAQAQQAPPPGAPGPAGRPGGMMRGPGSGGMGRGKPVKPKNFRRTMGRLWRYFGRERKLLSLIMVFIIIDAGVTLIGPFLIGKSIDAMSANHGRVAFDLLQSFIIVLATAYITDVVLVFLQGWLMAGVSQRIVAGLRRSLFQKLQKLPVSYFDARSHGEVMSRLTNDIDNVSQTVSQSTTQLMAGGIAIIGSLVMMIVLSPILTLASLITVPILYLLTRTVTRKTSVLFKEQQVQLGMLNGHIEETISGIEVVKAFNHEHQAINEFETVNGRLFEVGLKAQIRSGFMMPLMNVINNIGFAAVALVGGILAVKSLITVGVIASFLSYSRQFVRPLNDLANIYNLLQSGVAGAERVFEVLDEREEPDDLPDAVRLDRTKGHVVFENVSFGYRPEVPILKKVSFESKPGTSTALVGPTGAGKTTIVNLLTRFYDVTGGSIQIDGVDIRHYTRDSLRRTFGIVLQDTYLFSGTIKENIKYGKPDATDEEIREAAVMANADVFIRRLPDGYETELSENGGNLSQGQRQLLAITRVILAKPSILILDEATSSIDTRTELHIQDALLQIMKDRTTFIIAHRLNTIREADNIMVIDHGEIVEQGSHDELIGRQGFYARMFESQFKNLESAGE</sequence>
<dbReference type="FunFam" id="3.40.50.300:FF:000287">
    <property type="entry name" value="Multidrug ABC transporter ATP-binding protein"/>
    <property type="match status" value="1"/>
</dbReference>
<feature type="transmembrane region" description="Helical" evidence="10">
    <location>
        <begin position="302"/>
        <end position="329"/>
    </location>
</feature>
<dbReference type="GO" id="GO:0005524">
    <property type="term" value="F:ATP binding"/>
    <property type="evidence" value="ECO:0007669"/>
    <property type="project" value="UniProtKB-KW"/>
</dbReference>
<gene>
    <name evidence="13" type="ORF">FHS19_005438</name>
</gene>
<dbReference type="FunFam" id="1.20.1560.10:FF:000011">
    <property type="entry name" value="Multidrug ABC transporter ATP-binding protein"/>
    <property type="match status" value="1"/>
</dbReference>
<dbReference type="InterPro" id="IPR039421">
    <property type="entry name" value="Type_1_exporter"/>
</dbReference>
<dbReference type="Pfam" id="PF00005">
    <property type="entry name" value="ABC_tran"/>
    <property type="match status" value="1"/>
</dbReference>
<feature type="transmembrane region" description="Helical" evidence="10">
    <location>
        <begin position="192"/>
        <end position="222"/>
    </location>
</feature>
<feature type="domain" description="ABC transmembrane type-1" evidence="12">
    <location>
        <begin position="67"/>
        <end position="351"/>
    </location>
</feature>
<dbReference type="Pfam" id="PF00664">
    <property type="entry name" value="ABC_membrane"/>
    <property type="match status" value="1"/>
</dbReference>
<evidence type="ECO:0000259" key="11">
    <source>
        <dbReference type="PROSITE" id="PS50893"/>
    </source>
</evidence>
<feature type="compositionally biased region" description="Gly residues" evidence="9">
    <location>
        <begin position="22"/>
        <end position="38"/>
    </location>
</feature>
<keyword evidence="3" id="KW-1003">Cell membrane</keyword>
<dbReference type="InterPro" id="IPR027417">
    <property type="entry name" value="P-loop_NTPase"/>
</dbReference>
<evidence type="ECO:0000256" key="2">
    <source>
        <dbReference type="ARBA" id="ARBA00022448"/>
    </source>
</evidence>
<feature type="transmembrane region" description="Helical" evidence="10">
    <location>
        <begin position="64"/>
        <end position="86"/>
    </location>
</feature>
<dbReference type="InterPro" id="IPR003593">
    <property type="entry name" value="AAA+_ATPase"/>
</dbReference>
<dbReference type="PANTHER" id="PTHR43394:SF1">
    <property type="entry name" value="ATP-BINDING CASSETTE SUB-FAMILY B MEMBER 10, MITOCHONDRIAL"/>
    <property type="match status" value="1"/>
</dbReference>
<organism evidence="13 14">
    <name type="scientific">Paenibacillus rhizosphaerae</name>
    <dbReference type="NCBI Taxonomy" id="297318"/>
    <lineage>
        <taxon>Bacteria</taxon>
        <taxon>Bacillati</taxon>
        <taxon>Bacillota</taxon>
        <taxon>Bacilli</taxon>
        <taxon>Bacillales</taxon>
        <taxon>Paenibacillaceae</taxon>
        <taxon>Paenibacillus</taxon>
    </lineage>
</organism>
<dbReference type="PROSITE" id="PS50929">
    <property type="entry name" value="ABC_TM1F"/>
    <property type="match status" value="1"/>
</dbReference>
<proteinExistence type="predicted"/>
<evidence type="ECO:0000256" key="9">
    <source>
        <dbReference type="SAM" id="MobiDB-lite"/>
    </source>
</evidence>
<comment type="caution">
    <text evidence="13">The sequence shown here is derived from an EMBL/GenBank/DDBJ whole genome shotgun (WGS) entry which is preliminary data.</text>
</comment>
<feature type="region of interest" description="Disordered" evidence="9">
    <location>
        <begin position="1"/>
        <end position="45"/>
    </location>
</feature>
<dbReference type="AlphaFoldDB" id="A0A839TZR9"/>